<dbReference type="InterPro" id="IPR036034">
    <property type="entry name" value="PDZ_sf"/>
</dbReference>
<accession>A0A851GC56</accession>
<dbReference type="RefSeq" id="WP_178931551.1">
    <property type="nucleotide sequence ID" value="NZ_JACBAZ010000002.1"/>
</dbReference>
<comment type="caution">
    <text evidence="2">The sequence shown here is derived from an EMBL/GenBank/DDBJ whole genome shotgun (WGS) entry which is preliminary data.</text>
</comment>
<evidence type="ECO:0000256" key="1">
    <source>
        <dbReference type="SAM" id="MobiDB-lite"/>
    </source>
</evidence>
<dbReference type="EMBL" id="JACBAZ010000002">
    <property type="protein sequence ID" value="NWK55006.1"/>
    <property type="molecule type" value="Genomic_DNA"/>
</dbReference>
<reference evidence="2 3" key="1">
    <citation type="submission" date="2020-07" db="EMBL/GenBank/DDBJ databases">
        <title>Roseicoccus Jingziensis gen. nov., sp. nov., isolated from coastal seawater.</title>
        <authorList>
            <person name="Feng X."/>
        </authorList>
    </citation>
    <scope>NUCLEOTIDE SEQUENCE [LARGE SCALE GENOMIC DNA]</scope>
    <source>
        <strain evidence="2 3">N1E253</strain>
    </source>
</reference>
<gene>
    <name evidence="2" type="ORF">HW115_05260</name>
</gene>
<dbReference type="InterPro" id="IPR011050">
    <property type="entry name" value="Pectin_lyase_fold/virulence"/>
</dbReference>
<feature type="region of interest" description="Disordered" evidence="1">
    <location>
        <begin position="700"/>
        <end position="720"/>
    </location>
</feature>
<dbReference type="PANTHER" id="PTHR36453:SF1">
    <property type="entry name" value="RIGHT HANDED BETA HELIX DOMAIN-CONTAINING PROTEIN"/>
    <property type="match status" value="1"/>
</dbReference>
<dbReference type="SUPFAM" id="SSF50156">
    <property type="entry name" value="PDZ domain-like"/>
    <property type="match status" value="1"/>
</dbReference>
<evidence type="ECO:0000313" key="2">
    <source>
        <dbReference type="EMBL" id="NWK55006.1"/>
    </source>
</evidence>
<sequence length="944" mass="105532">MNEKIFALVRILGLIHKVTQSPDSHRKTTTHKMKILRLSLSTLLACPLANAAIHVAPDGSDGADGSKNAPVASIQRAMDLSVQQKDPLILLADGVYFSSAPLSLTAEHSGKEGRARTIKAMTPGKAIISAGQNVEVQWTSYRDGIYQTKIPKDLDLTVGCDGLFIDQQSPRMARFPNYDRSARWLKGSSAKAYSPKRIQSWSDPRGGFLHAMHRAHWGGSHWKITGKKSATECTLEGGWMNNRGDTIHPNDRFVENIFEELDDANEWFLNHKTRTLYFKPSKPLPKGKSAVIFSRHESCVRIEGSEQKAAKHIRFEGVSFRHTSRTFMKTKEPLLRSDWKIYRQGAVFLTGAEHIHIANAEFTQLGGNAYFASGYNRHHKVTGSHFHHVGAGAINFVGDTKAVHNPMYVPYGKPITFDQINKKDRGPKTNDYPANCLAEDNLIHDIGLVEKQVAGLQISVAHKITARHLSIYDVPRAGINVGENAFGGHLIEFCDVFDTVQESSDHGSFNSWGRDRYWHTNYRLVDKQVAEFPDLPKIDMLDRNVIRNSRWRCDHGWDIDLDDGSSWYLIENNLCLGGGIKLREGYHREVRNNLVVANGFHPHVWFKQSEDVIEHNIWAAAIADVRLTGKGKTWDHNIYLRQADLKKAKAYGVDAHGVYAPLQFTDPQSLDYRFKPNAAVTQAGFRPFDLSQFGVQKPNLKSMARTPEPPAERASNEKSDMREYPVLGARFKNVTTLGEVSATGLPDQHGALIIDLKKGGMADNMGLEARDVIRSVNDTPVASCIEFFHAWAEASQPIKVSLWRTQKEQEHTLPAFPGVSLTAADAHIQGGPVYDQTKNYIGRWSNPKASLQWKPTVKSDTTYRVLITQAATNKQPNQWILKGMRKPLHGKTIATGDWEVFQSILLPDSLQSGTNANPTLTLSPDKTKGALMNFRKILLIESGK</sequence>
<dbReference type="Proteomes" id="UP000557872">
    <property type="component" value="Unassembled WGS sequence"/>
</dbReference>
<keyword evidence="3" id="KW-1185">Reference proteome</keyword>
<dbReference type="Gene3D" id="2.30.42.10">
    <property type="match status" value="1"/>
</dbReference>
<proteinExistence type="predicted"/>
<dbReference type="PANTHER" id="PTHR36453">
    <property type="entry name" value="SECRETED PROTEIN-RELATED"/>
    <property type="match status" value="1"/>
</dbReference>
<dbReference type="Gene3D" id="2.160.20.10">
    <property type="entry name" value="Single-stranded right-handed beta-helix, Pectin lyase-like"/>
    <property type="match status" value="2"/>
</dbReference>
<evidence type="ECO:0000313" key="3">
    <source>
        <dbReference type="Proteomes" id="UP000557872"/>
    </source>
</evidence>
<dbReference type="AlphaFoldDB" id="A0A851GC56"/>
<name>A0A851GC56_9BACT</name>
<dbReference type="InterPro" id="IPR012334">
    <property type="entry name" value="Pectin_lyas_fold"/>
</dbReference>
<dbReference type="SUPFAM" id="SSF51126">
    <property type="entry name" value="Pectin lyase-like"/>
    <property type="match status" value="1"/>
</dbReference>
<feature type="compositionally biased region" description="Basic and acidic residues" evidence="1">
    <location>
        <begin position="710"/>
        <end position="720"/>
    </location>
</feature>
<protein>
    <submittedName>
        <fullName evidence="2">PDZ domain-containing protein</fullName>
    </submittedName>
</protein>
<organism evidence="2 3">
    <name type="scientific">Oceaniferula marina</name>
    <dbReference type="NCBI Taxonomy" id="2748318"/>
    <lineage>
        <taxon>Bacteria</taxon>
        <taxon>Pseudomonadati</taxon>
        <taxon>Verrucomicrobiota</taxon>
        <taxon>Verrucomicrobiia</taxon>
        <taxon>Verrucomicrobiales</taxon>
        <taxon>Verrucomicrobiaceae</taxon>
        <taxon>Oceaniferula</taxon>
    </lineage>
</organism>